<evidence type="ECO:0000313" key="2">
    <source>
        <dbReference type="EnsemblFungi" id="MAPG_09061T0"/>
    </source>
</evidence>
<gene>
    <name evidence="1" type="ORF">MAPG_09061</name>
</gene>
<sequence length="164" mass="18132">MIGPLNPFPASRFVHLLINPLSLVGHQPEPAKTGSLPINIQIHSPGLSRFDSSWPASLPRCRSFPPGSHYGRLCILRFLPGSRFWAFCLKPVRLSRNLFCPQFWAPILGRLFLEPERLSFSTPLPLIPRSVACVGSKTAVALHVMSPQTLTLRVAAFVSDLSHS</sequence>
<reference evidence="3" key="1">
    <citation type="submission" date="2010-05" db="EMBL/GenBank/DDBJ databases">
        <title>The genome sequence of Magnaporthe poae strain ATCC 64411.</title>
        <authorList>
            <person name="Ma L.-J."/>
            <person name="Dead R."/>
            <person name="Young S."/>
            <person name="Zeng Q."/>
            <person name="Koehrsen M."/>
            <person name="Alvarado L."/>
            <person name="Berlin A."/>
            <person name="Chapman S.B."/>
            <person name="Chen Z."/>
            <person name="Freedman E."/>
            <person name="Gellesch M."/>
            <person name="Goldberg J."/>
            <person name="Griggs A."/>
            <person name="Gujja S."/>
            <person name="Heilman E.R."/>
            <person name="Heiman D."/>
            <person name="Hepburn T."/>
            <person name="Howarth C."/>
            <person name="Jen D."/>
            <person name="Larson L."/>
            <person name="Mehta T."/>
            <person name="Neiman D."/>
            <person name="Pearson M."/>
            <person name="Roberts A."/>
            <person name="Saif S."/>
            <person name="Shea T."/>
            <person name="Shenoy N."/>
            <person name="Sisk P."/>
            <person name="Stolte C."/>
            <person name="Sykes S."/>
            <person name="Walk T."/>
            <person name="White J."/>
            <person name="Yandava C."/>
            <person name="Haas B."/>
            <person name="Nusbaum C."/>
            <person name="Birren B."/>
        </authorList>
    </citation>
    <scope>NUCLEOTIDE SEQUENCE [LARGE SCALE GENOMIC DNA]</scope>
    <source>
        <strain evidence="3">ATCC 64411 / 73-15</strain>
    </source>
</reference>
<protein>
    <submittedName>
        <fullName evidence="1 2">Uncharacterized protein</fullName>
    </submittedName>
</protein>
<organism evidence="2 3">
    <name type="scientific">Magnaporthiopsis poae (strain ATCC 64411 / 73-15)</name>
    <name type="common">Kentucky bluegrass fungus</name>
    <name type="synonym">Magnaporthe poae</name>
    <dbReference type="NCBI Taxonomy" id="644358"/>
    <lineage>
        <taxon>Eukaryota</taxon>
        <taxon>Fungi</taxon>
        <taxon>Dikarya</taxon>
        <taxon>Ascomycota</taxon>
        <taxon>Pezizomycotina</taxon>
        <taxon>Sordariomycetes</taxon>
        <taxon>Sordariomycetidae</taxon>
        <taxon>Magnaporthales</taxon>
        <taxon>Magnaporthaceae</taxon>
        <taxon>Magnaporthiopsis</taxon>
    </lineage>
</organism>
<dbReference type="EMBL" id="GL876974">
    <property type="protein sequence ID" value="KLU90096.1"/>
    <property type="molecule type" value="Genomic_DNA"/>
</dbReference>
<evidence type="ECO:0000313" key="3">
    <source>
        <dbReference type="Proteomes" id="UP000011715"/>
    </source>
</evidence>
<dbReference type="EMBL" id="ADBL01002220">
    <property type="status" value="NOT_ANNOTATED_CDS"/>
    <property type="molecule type" value="Genomic_DNA"/>
</dbReference>
<keyword evidence="3" id="KW-1185">Reference proteome</keyword>
<dbReference type="VEuPathDB" id="FungiDB:MAPG_09061"/>
<reference evidence="1" key="3">
    <citation type="submission" date="2011-03" db="EMBL/GenBank/DDBJ databases">
        <title>Annotation of Magnaporthe poae ATCC 64411.</title>
        <authorList>
            <person name="Ma L.-J."/>
            <person name="Dead R."/>
            <person name="Young S.K."/>
            <person name="Zeng Q."/>
            <person name="Gargeya S."/>
            <person name="Fitzgerald M."/>
            <person name="Haas B."/>
            <person name="Abouelleil A."/>
            <person name="Alvarado L."/>
            <person name="Arachchi H.M."/>
            <person name="Berlin A."/>
            <person name="Brown A."/>
            <person name="Chapman S.B."/>
            <person name="Chen Z."/>
            <person name="Dunbar C."/>
            <person name="Freedman E."/>
            <person name="Gearin G."/>
            <person name="Gellesch M."/>
            <person name="Goldberg J."/>
            <person name="Griggs A."/>
            <person name="Gujja S."/>
            <person name="Heiman D."/>
            <person name="Howarth C."/>
            <person name="Larson L."/>
            <person name="Lui A."/>
            <person name="MacDonald P.J.P."/>
            <person name="Mehta T."/>
            <person name="Montmayeur A."/>
            <person name="Murphy C."/>
            <person name="Neiman D."/>
            <person name="Pearson M."/>
            <person name="Priest M."/>
            <person name="Roberts A."/>
            <person name="Saif S."/>
            <person name="Shea T."/>
            <person name="Shenoy N."/>
            <person name="Sisk P."/>
            <person name="Stolte C."/>
            <person name="Sykes S."/>
            <person name="Yandava C."/>
            <person name="Wortman J."/>
            <person name="Nusbaum C."/>
            <person name="Birren B."/>
        </authorList>
    </citation>
    <scope>NUCLEOTIDE SEQUENCE</scope>
    <source>
        <strain evidence="1">ATCC 64411</strain>
    </source>
</reference>
<reference evidence="2" key="4">
    <citation type="journal article" date="2015" name="G3 (Bethesda)">
        <title>Genome sequences of three phytopathogenic species of the Magnaporthaceae family of fungi.</title>
        <authorList>
            <person name="Okagaki L.H."/>
            <person name="Nunes C.C."/>
            <person name="Sailsbery J."/>
            <person name="Clay B."/>
            <person name="Brown D."/>
            <person name="John T."/>
            <person name="Oh Y."/>
            <person name="Young N."/>
            <person name="Fitzgerald M."/>
            <person name="Haas B.J."/>
            <person name="Zeng Q."/>
            <person name="Young S."/>
            <person name="Adiconis X."/>
            <person name="Fan L."/>
            <person name="Levin J.Z."/>
            <person name="Mitchell T.K."/>
            <person name="Okubara P.A."/>
            <person name="Farman M.L."/>
            <person name="Kohn L.M."/>
            <person name="Birren B."/>
            <person name="Ma L.-J."/>
            <person name="Dean R.A."/>
        </authorList>
    </citation>
    <scope>NUCLEOTIDE SEQUENCE</scope>
    <source>
        <strain evidence="2">ATCC 64411 / 73-15</strain>
    </source>
</reference>
<reference evidence="2" key="5">
    <citation type="submission" date="2015-06" db="UniProtKB">
        <authorList>
            <consortium name="EnsemblFungi"/>
        </authorList>
    </citation>
    <scope>IDENTIFICATION</scope>
    <source>
        <strain evidence="2">ATCC 64411</strain>
    </source>
</reference>
<evidence type="ECO:0000313" key="1">
    <source>
        <dbReference type="EMBL" id="KLU90096.1"/>
    </source>
</evidence>
<dbReference type="Proteomes" id="UP000011715">
    <property type="component" value="Unassembled WGS sequence"/>
</dbReference>
<dbReference type="AlphaFoldDB" id="A0A0C4E8Y9"/>
<dbReference type="EnsemblFungi" id="MAPG_09061T0">
    <property type="protein sequence ID" value="MAPG_09061T0"/>
    <property type="gene ID" value="MAPG_09061"/>
</dbReference>
<reference evidence="1" key="2">
    <citation type="submission" date="2010-05" db="EMBL/GenBank/DDBJ databases">
        <title>The Genome Sequence of Magnaporthe poae strain ATCC 64411.</title>
        <authorList>
            <consortium name="The Broad Institute Genome Sequencing Platform"/>
            <consortium name="Broad Institute Genome Sequencing Center for Infectious Disease"/>
            <person name="Ma L.-J."/>
            <person name="Dead R."/>
            <person name="Young S."/>
            <person name="Zeng Q."/>
            <person name="Koehrsen M."/>
            <person name="Alvarado L."/>
            <person name="Berlin A."/>
            <person name="Chapman S.B."/>
            <person name="Chen Z."/>
            <person name="Freedman E."/>
            <person name="Gellesch M."/>
            <person name="Goldberg J."/>
            <person name="Griggs A."/>
            <person name="Gujja S."/>
            <person name="Heilman E.R."/>
            <person name="Heiman D."/>
            <person name="Hepburn T."/>
            <person name="Howarth C."/>
            <person name="Jen D."/>
            <person name="Larson L."/>
            <person name="Mehta T."/>
            <person name="Neiman D."/>
            <person name="Pearson M."/>
            <person name="Roberts A."/>
            <person name="Saif S."/>
            <person name="Shea T."/>
            <person name="Shenoy N."/>
            <person name="Sisk P."/>
            <person name="Stolte C."/>
            <person name="Sykes S."/>
            <person name="Walk T."/>
            <person name="White J."/>
            <person name="Yandava C."/>
            <person name="Haas B."/>
            <person name="Nusbaum C."/>
            <person name="Birren B."/>
        </authorList>
    </citation>
    <scope>NUCLEOTIDE SEQUENCE</scope>
    <source>
        <strain evidence="1">ATCC 64411</strain>
    </source>
</reference>
<name>A0A0C4E8Y9_MAGP6</name>
<accession>A0A0C4E8Y9</accession>
<proteinExistence type="predicted"/>